<sequence>MTSNCTKHNKTIRYICYKCNELMCSLCMFDHYKQKLDHSTHCEHINQIKHSLNNMFLNNEILDDNINNNNNEDNSSTFINTQLKSIWESLKSTTSRYQSLSATENEVKQHFEQLHQYLIIEEHKLKKDIINDKDTIINQIDNNINHLKYLVNIINTNHKLNNNNTETKDNSQSKISDTTTDYSPTTIMKSITASSSLQSFISDNNQTLFNEHHDPFNYDELIKLHNNDSSSLLLDIIHKYNNQFNKTTEITDNYNFSYILSIKQLDFNQLNSIINQSVKLEKIKSSITTKSNNLLSSVSTKTSNDKASYIFTTHNKKGATLINTTNNNSVEQLELDYDFSSTYQSIVSIGEYIYVFGGENNTNKWMKFSIKSKSIEHIGDIEGIEGDYYISVCYDGQDHIYLVNGCYNNRIDRFNINTMRFERYYQLSDEYGEQVSTMIFKGSLYSIPYGQTNMIKFDLANKTITNHHQIYHEPYTACHDNNGNFFIYNYHNNQVIKYNVEAQQIINLNPIPTKKEGVYLMYHRESSTSSFLYLFSGVGNYKYSIEKDKWKSFLKDDKCLRAWCASTTITN</sequence>
<dbReference type="GeneID" id="31363736"/>
<dbReference type="GO" id="GO:0008270">
    <property type="term" value="F:zinc ion binding"/>
    <property type="evidence" value="ECO:0007669"/>
    <property type="project" value="UniProtKB-KW"/>
</dbReference>
<dbReference type="Gene3D" id="2.120.10.80">
    <property type="entry name" value="Kelch-type beta propeller"/>
    <property type="match status" value="1"/>
</dbReference>
<proteinExistence type="predicted"/>
<gene>
    <name evidence="3" type="ORF">PPL_08256</name>
</gene>
<organism evidence="3 4">
    <name type="scientific">Heterostelium pallidum (strain ATCC 26659 / Pp 5 / PN500)</name>
    <name type="common">Cellular slime mold</name>
    <name type="synonym">Polysphondylium pallidum</name>
    <dbReference type="NCBI Taxonomy" id="670386"/>
    <lineage>
        <taxon>Eukaryota</taxon>
        <taxon>Amoebozoa</taxon>
        <taxon>Evosea</taxon>
        <taxon>Eumycetozoa</taxon>
        <taxon>Dictyostelia</taxon>
        <taxon>Acytosteliales</taxon>
        <taxon>Acytosteliaceae</taxon>
        <taxon>Heterostelium</taxon>
    </lineage>
</organism>
<accession>D3BJ19</accession>
<comment type="caution">
    <text evidence="3">The sequence shown here is derived from an EMBL/GenBank/DDBJ whole genome shotgun (WGS) entry which is preliminary data.</text>
</comment>
<dbReference type="Proteomes" id="UP000001396">
    <property type="component" value="Unassembled WGS sequence"/>
</dbReference>
<dbReference type="SUPFAM" id="SSF117281">
    <property type="entry name" value="Kelch motif"/>
    <property type="match status" value="1"/>
</dbReference>
<dbReference type="CDD" id="cd19756">
    <property type="entry name" value="Bbox2"/>
    <property type="match status" value="1"/>
</dbReference>
<keyword evidence="1" id="KW-0862">Zinc</keyword>
<feature type="domain" description="B box-type" evidence="2">
    <location>
        <begin position="1"/>
        <end position="39"/>
    </location>
</feature>
<protein>
    <recommendedName>
        <fullName evidence="2">B box-type domain-containing protein</fullName>
    </recommendedName>
</protein>
<dbReference type="PROSITE" id="PS50119">
    <property type="entry name" value="ZF_BBOX"/>
    <property type="match status" value="1"/>
</dbReference>
<reference evidence="3 4" key="1">
    <citation type="journal article" date="2011" name="Genome Res.">
        <title>Phylogeny-wide analysis of social amoeba genomes highlights ancient origins for complex intercellular communication.</title>
        <authorList>
            <person name="Heidel A.J."/>
            <person name="Lawal H.M."/>
            <person name="Felder M."/>
            <person name="Schilde C."/>
            <person name="Helps N.R."/>
            <person name="Tunggal B."/>
            <person name="Rivero F."/>
            <person name="John U."/>
            <person name="Schleicher M."/>
            <person name="Eichinger L."/>
            <person name="Platzer M."/>
            <person name="Noegel A.A."/>
            <person name="Schaap P."/>
            <person name="Gloeckner G."/>
        </authorList>
    </citation>
    <scope>NUCLEOTIDE SEQUENCE [LARGE SCALE GENOMIC DNA]</scope>
    <source>
        <strain evidence="4">ATCC 26659 / Pp 5 / PN500</strain>
    </source>
</reference>
<evidence type="ECO:0000313" key="4">
    <source>
        <dbReference type="Proteomes" id="UP000001396"/>
    </source>
</evidence>
<dbReference type="AlphaFoldDB" id="D3BJ19"/>
<dbReference type="InterPro" id="IPR015915">
    <property type="entry name" value="Kelch-typ_b-propeller"/>
</dbReference>
<dbReference type="InParanoid" id="D3BJ19"/>
<keyword evidence="1" id="KW-0863">Zinc-finger</keyword>
<dbReference type="EMBL" id="ADBJ01000037">
    <property type="protein sequence ID" value="EFA78793.1"/>
    <property type="molecule type" value="Genomic_DNA"/>
</dbReference>
<keyword evidence="1" id="KW-0479">Metal-binding</keyword>
<keyword evidence="4" id="KW-1185">Reference proteome</keyword>
<evidence type="ECO:0000259" key="2">
    <source>
        <dbReference type="PROSITE" id="PS50119"/>
    </source>
</evidence>
<name>D3BJ19_HETP5</name>
<evidence type="ECO:0000256" key="1">
    <source>
        <dbReference type="PROSITE-ProRule" id="PRU00024"/>
    </source>
</evidence>
<dbReference type="RefSeq" id="XP_020430917.1">
    <property type="nucleotide sequence ID" value="XM_020579078.1"/>
</dbReference>
<dbReference type="InterPro" id="IPR000315">
    <property type="entry name" value="Znf_B-box"/>
</dbReference>
<evidence type="ECO:0000313" key="3">
    <source>
        <dbReference type="EMBL" id="EFA78793.1"/>
    </source>
</evidence>